<dbReference type="Proteomes" id="UP001348817">
    <property type="component" value="Chromosome"/>
</dbReference>
<dbReference type="AlphaFoldDB" id="A0AAU9C8C3"/>
<dbReference type="SUPFAM" id="SSF56925">
    <property type="entry name" value="OMPA-like"/>
    <property type="match status" value="1"/>
</dbReference>
<evidence type="ECO:0000256" key="1">
    <source>
        <dbReference type="SAM" id="SignalP"/>
    </source>
</evidence>
<gene>
    <name evidence="3" type="ORF">FUAX_06510</name>
</gene>
<accession>A0AAU9C8C3</accession>
<evidence type="ECO:0000313" key="4">
    <source>
        <dbReference type="Proteomes" id="UP001348817"/>
    </source>
</evidence>
<dbReference type="InterPro" id="IPR025665">
    <property type="entry name" value="Beta-barrel_OMP_2"/>
</dbReference>
<dbReference type="RefSeq" id="WP_338393493.1">
    <property type="nucleotide sequence ID" value="NZ_AP025314.1"/>
</dbReference>
<name>A0AAU9C8C3_9BACT</name>
<feature type="signal peptide" evidence="1">
    <location>
        <begin position="1"/>
        <end position="23"/>
    </location>
</feature>
<evidence type="ECO:0000259" key="2">
    <source>
        <dbReference type="Pfam" id="PF13568"/>
    </source>
</evidence>
<dbReference type="KEGG" id="fax:FUAX_06510"/>
<sequence length="205" mass="22798">MKKLSFYLLMCLCSLVASTDLLAQKKLRFGMKAGVAYSSYYGDNIMKVAPKTGFQAGFLFDYRLSEKWAIQPEFIYSVEGIKFDNGSRAEVSLGYINMPIIFKYYATEKLSLQAGPKVGFLTWGKIKEKGGSGDASGYFKDGKFDLQFGVGYDLMKNLAVNVRYTLGVTNAMNYPLETGWPASDFGGLSGEVRSSVLQVNLVFRF</sequence>
<dbReference type="EMBL" id="AP025314">
    <property type="protein sequence ID" value="BDD08219.1"/>
    <property type="molecule type" value="Genomic_DNA"/>
</dbReference>
<feature type="domain" description="Outer membrane protein beta-barrel" evidence="2">
    <location>
        <begin position="23"/>
        <end position="171"/>
    </location>
</feature>
<reference evidence="3 4" key="1">
    <citation type="submission" date="2021-12" db="EMBL/GenBank/DDBJ databases">
        <title>Genome sequencing of bacteria with rrn-lacking chromosome and rrn-plasmid.</title>
        <authorList>
            <person name="Anda M."/>
            <person name="Iwasaki W."/>
        </authorList>
    </citation>
    <scope>NUCLEOTIDE SEQUENCE [LARGE SCALE GENOMIC DNA]</scope>
    <source>
        <strain evidence="3 4">DSM 100852</strain>
    </source>
</reference>
<dbReference type="Pfam" id="PF13568">
    <property type="entry name" value="OMP_b-brl_2"/>
    <property type="match status" value="1"/>
</dbReference>
<proteinExistence type="predicted"/>
<organism evidence="3 4">
    <name type="scientific">Fulvitalea axinellae</name>
    <dbReference type="NCBI Taxonomy" id="1182444"/>
    <lineage>
        <taxon>Bacteria</taxon>
        <taxon>Pseudomonadati</taxon>
        <taxon>Bacteroidota</taxon>
        <taxon>Cytophagia</taxon>
        <taxon>Cytophagales</taxon>
        <taxon>Persicobacteraceae</taxon>
        <taxon>Fulvitalea</taxon>
    </lineage>
</organism>
<dbReference type="InterPro" id="IPR011250">
    <property type="entry name" value="OMP/PagP_B-barrel"/>
</dbReference>
<keyword evidence="4" id="KW-1185">Reference proteome</keyword>
<protein>
    <recommendedName>
        <fullName evidence="2">Outer membrane protein beta-barrel domain-containing protein</fullName>
    </recommendedName>
</protein>
<evidence type="ECO:0000313" key="3">
    <source>
        <dbReference type="EMBL" id="BDD08219.1"/>
    </source>
</evidence>
<keyword evidence="1" id="KW-0732">Signal</keyword>
<feature type="chain" id="PRO_5043392474" description="Outer membrane protein beta-barrel domain-containing protein" evidence="1">
    <location>
        <begin position="24"/>
        <end position="205"/>
    </location>
</feature>